<protein>
    <submittedName>
        <fullName evidence="1">Uncharacterized protein</fullName>
    </submittedName>
</protein>
<evidence type="ECO:0000313" key="2">
    <source>
        <dbReference type="Proteomes" id="UP000215788"/>
    </source>
</evidence>
<sequence>MADLNEYLHFRALAFKFRNDALSAPLLDQVCETGSLAIPSKQVCTTLAQPVVDRMESLLAVLSMSKRQFIEMAILEAMDQAEYVLETHNCTIDGVPV</sequence>
<reference evidence="1 2" key="1">
    <citation type="submission" date="2017-08" db="EMBL/GenBank/DDBJ databases">
        <title>Genomic and metabolic characterisation of spoilage-associated Pseudomonas species.</title>
        <authorList>
            <person name="Stanborough T."/>
            <person name="Fegan N."/>
            <person name="Powell S.M."/>
            <person name="Singh T."/>
            <person name="Tamplin M.L."/>
            <person name="Chandry P.S."/>
        </authorList>
    </citation>
    <scope>NUCLEOTIDE SEQUENCE [LARGE SCALE GENOMIC DNA]</scope>
    <source>
        <strain evidence="1 2">L1802</strain>
    </source>
</reference>
<dbReference type="EMBL" id="NQKI01000081">
    <property type="protein sequence ID" value="OZY57266.1"/>
    <property type="molecule type" value="Genomic_DNA"/>
</dbReference>
<organism evidence="1 2">
    <name type="scientific">Pseudomonas lundensis</name>
    <dbReference type="NCBI Taxonomy" id="86185"/>
    <lineage>
        <taxon>Bacteria</taxon>
        <taxon>Pseudomonadati</taxon>
        <taxon>Pseudomonadota</taxon>
        <taxon>Gammaproteobacteria</taxon>
        <taxon>Pseudomonadales</taxon>
        <taxon>Pseudomonadaceae</taxon>
        <taxon>Pseudomonas</taxon>
    </lineage>
</organism>
<name>A0A266N451_9PSED</name>
<accession>A0A266N451</accession>
<dbReference type="Proteomes" id="UP000215788">
    <property type="component" value="Unassembled WGS sequence"/>
</dbReference>
<evidence type="ECO:0000313" key="1">
    <source>
        <dbReference type="EMBL" id="OZY57266.1"/>
    </source>
</evidence>
<comment type="caution">
    <text evidence="1">The sequence shown here is derived from an EMBL/GenBank/DDBJ whole genome shotgun (WGS) entry which is preliminary data.</text>
</comment>
<proteinExistence type="predicted"/>
<dbReference type="OrthoDB" id="10006572at2"/>
<gene>
    <name evidence="1" type="ORF">CJF39_22475</name>
</gene>
<dbReference type="AlphaFoldDB" id="A0A266N451"/>